<dbReference type="AlphaFoldDB" id="A0ABC9QY37"/>
<accession>A0ABC9QY37</accession>
<dbReference type="EMBL" id="AHEV01000040">
    <property type="protein sequence ID" value="EJR32159.1"/>
    <property type="molecule type" value="Genomic_DNA"/>
</dbReference>
<protein>
    <submittedName>
        <fullName evidence="1">Uncharacterized protein</fullName>
    </submittedName>
</protein>
<organism evidence="1 2">
    <name type="scientific">Bacillus mycoides</name>
    <dbReference type="NCBI Taxonomy" id="1405"/>
    <lineage>
        <taxon>Bacteria</taxon>
        <taxon>Bacillati</taxon>
        <taxon>Bacillota</taxon>
        <taxon>Bacilli</taxon>
        <taxon>Bacillales</taxon>
        <taxon>Bacillaceae</taxon>
        <taxon>Bacillus</taxon>
        <taxon>Bacillus cereus group</taxon>
    </lineage>
</organism>
<evidence type="ECO:0000313" key="1">
    <source>
        <dbReference type="EMBL" id="EJR32159.1"/>
    </source>
</evidence>
<evidence type="ECO:0000313" key="2">
    <source>
        <dbReference type="Proteomes" id="UP000006976"/>
    </source>
</evidence>
<proteinExistence type="predicted"/>
<gene>
    <name evidence="1" type="ORF">III_05218</name>
</gene>
<comment type="caution">
    <text evidence="1">The sequence shown here is derived from an EMBL/GenBank/DDBJ whole genome shotgun (WGS) entry which is preliminary data.</text>
</comment>
<dbReference type="Proteomes" id="UP000006976">
    <property type="component" value="Unassembled WGS sequence"/>
</dbReference>
<reference evidence="1 2" key="1">
    <citation type="submission" date="2012-04" db="EMBL/GenBank/DDBJ databases">
        <title>The Genome Sequence of Bacillus cereus VD078.</title>
        <authorList>
            <consortium name="The Broad Institute Genome Sequencing Platform"/>
            <consortium name="The Broad Institute Genome Sequencing Center for Infectious Disease"/>
            <person name="Feldgarden M."/>
            <person name="Van der Auwera G.A."/>
            <person name="Mahillon J."/>
            <person name="Duprez V."/>
            <person name="Timmery S."/>
            <person name="Mattelet C."/>
            <person name="Dierick K."/>
            <person name="Sun M."/>
            <person name="Yu Z."/>
            <person name="Zhu L."/>
            <person name="Hu X."/>
            <person name="Shank E.B."/>
            <person name="Swiecicka I."/>
            <person name="Hansen B.M."/>
            <person name="Andrup L."/>
            <person name="Young S.K."/>
            <person name="Zeng Q."/>
            <person name="Gargeya S."/>
            <person name="Fitzgerald M."/>
            <person name="Haas B."/>
            <person name="Abouelleil A."/>
            <person name="Alvarado L."/>
            <person name="Arachchi H.M."/>
            <person name="Berlin A."/>
            <person name="Chapman S.B."/>
            <person name="Goldberg J."/>
            <person name="Griggs A."/>
            <person name="Gujja S."/>
            <person name="Hansen M."/>
            <person name="Howarth C."/>
            <person name="Imamovic A."/>
            <person name="Larimer J."/>
            <person name="McCowen C."/>
            <person name="Montmayeur A."/>
            <person name="Murphy C."/>
            <person name="Neiman D."/>
            <person name="Pearson M."/>
            <person name="Priest M."/>
            <person name="Roberts A."/>
            <person name="Saif S."/>
            <person name="Shea T."/>
            <person name="Sisk P."/>
            <person name="Sykes S."/>
            <person name="Wortman J."/>
            <person name="Nusbaum C."/>
            <person name="Birren B."/>
        </authorList>
    </citation>
    <scope>NUCLEOTIDE SEQUENCE [LARGE SCALE GENOMIC DNA]</scope>
    <source>
        <strain evidence="1 2">VD078</strain>
    </source>
</reference>
<name>A0ABC9QY37_BACMY</name>
<sequence length="57" mass="6602">MGITLEELEKCFNKAVNEEAEYVAVQIEMDGFPSDEVIINDKHNIDSKLAYYKKTYN</sequence>